<dbReference type="AlphaFoldDB" id="A0A168DSH4"/>
<dbReference type="EMBL" id="AZGZ01000001">
    <property type="protein sequence ID" value="KZZ98061.1"/>
    <property type="molecule type" value="Genomic_DNA"/>
</dbReference>
<evidence type="ECO:0000256" key="5">
    <source>
        <dbReference type="ARBA" id="ARBA00023242"/>
    </source>
</evidence>
<keyword evidence="8" id="KW-1185">Reference proteome</keyword>
<sequence>MDSPSPNPGASAQPSTPPGDGASTNRASTAAPTTQQSPGAKTPNPNQNNANTNTTASTTDDAPPQFPATSLEDDGKSRRPRDIRLMHMLLASQGVTAYQERVPLQLLDFAYRYTSSTLQDAVYLVTEGYPGEAPGGRGGEGGGGSSKVIHHDLNTVSLAAVRMSIASRLQYQFQPTLPKEFLMEMAAERNRVVLPGAVRATDASGVPPTPSSNSVLMGGIRLPPERFCQTGVGWEMNEEWESEGEEEVEMETGDKKGEAAGEKDVKTEKVEDEDEDENMEDDEGDGRMEDIFGESAMGGGDRDEDKTMTGM</sequence>
<keyword evidence="7" id="KW-0648">Protein biosynthesis</keyword>
<dbReference type="VEuPathDB" id="FungiDB:AAP_00322"/>
<evidence type="ECO:0000256" key="1">
    <source>
        <dbReference type="ARBA" id="ARBA00004123"/>
    </source>
</evidence>
<comment type="subcellular location">
    <subcellularLocation>
        <location evidence="1">Nucleus</location>
    </subcellularLocation>
</comment>
<dbReference type="GO" id="GO:0005669">
    <property type="term" value="C:transcription factor TFIID complex"/>
    <property type="evidence" value="ECO:0007669"/>
    <property type="project" value="TreeGrafter"/>
</dbReference>
<dbReference type="InterPro" id="IPR051431">
    <property type="entry name" value="TFIID_subunit_9"/>
</dbReference>
<comment type="similarity">
    <text evidence="2">Belongs to the TAF9 family.</text>
</comment>
<dbReference type="OrthoDB" id="341924at2759"/>
<feature type="compositionally biased region" description="Basic and acidic residues" evidence="6">
    <location>
        <begin position="252"/>
        <end position="269"/>
    </location>
</feature>
<dbReference type="Proteomes" id="UP000242877">
    <property type="component" value="Unassembled WGS sequence"/>
</dbReference>
<keyword evidence="5" id="KW-0539">Nucleus</keyword>
<feature type="region of interest" description="Disordered" evidence="6">
    <location>
        <begin position="238"/>
        <end position="311"/>
    </location>
</feature>
<dbReference type="PANTHER" id="PTHR48068:SF4">
    <property type="entry name" value="TATA-BOX BINDING PROTEIN ASSOCIATED FACTOR 9"/>
    <property type="match status" value="1"/>
</dbReference>
<dbReference type="Gene3D" id="1.10.20.10">
    <property type="entry name" value="Histone, subunit A"/>
    <property type="match status" value="1"/>
</dbReference>
<dbReference type="FunFam" id="1.10.20.10:FF:000069">
    <property type="entry name" value="Transcription initiation factor TFIID subunit"/>
    <property type="match status" value="1"/>
</dbReference>
<keyword evidence="4" id="KW-0804">Transcription</keyword>
<evidence type="ECO:0000256" key="3">
    <source>
        <dbReference type="ARBA" id="ARBA00023015"/>
    </source>
</evidence>
<evidence type="ECO:0000256" key="6">
    <source>
        <dbReference type="SAM" id="MobiDB-lite"/>
    </source>
</evidence>
<dbReference type="SUPFAM" id="SSF47113">
    <property type="entry name" value="Histone-fold"/>
    <property type="match status" value="1"/>
</dbReference>
<keyword evidence="3" id="KW-0805">Transcription regulation</keyword>
<feature type="compositionally biased region" description="Basic and acidic residues" evidence="6">
    <location>
        <begin position="300"/>
        <end position="311"/>
    </location>
</feature>
<dbReference type="GO" id="GO:0000124">
    <property type="term" value="C:SAGA complex"/>
    <property type="evidence" value="ECO:0007669"/>
    <property type="project" value="TreeGrafter"/>
</dbReference>
<feature type="compositionally biased region" description="Polar residues" evidence="6">
    <location>
        <begin position="22"/>
        <end position="39"/>
    </location>
</feature>
<dbReference type="CDD" id="cd07979">
    <property type="entry name" value="HFD_TAF9"/>
    <property type="match status" value="1"/>
</dbReference>
<feature type="compositionally biased region" description="Acidic residues" evidence="6">
    <location>
        <begin position="270"/>
        <end position="284"/>
    </location>
</feature>
<dbReference type="GO" id="GO:0051123">
    <property type="term" value="P:RNA polymerase II preinitiation complex assembly"/>
    <property type="evidence" value="ECO:0007669"/>
    <property type="project" value="TreeGrafter"/>
</dbReference>
<organism evidence="7 8">
    <name type="scientific">Ascosphaera apis ARSEF 7405</name>
    <dbReference type="NCBI Taxonomy" id="392613"/>
    <lineage>
        <taxon>Eukaryota</taxon>
        <taxon>Fungi</taxon>
        <taxon>Dikarya</taxon>
        <taxon>Ascomycota</taxon>
        <taxon>Pezizomycotina</taxon>
        <taxon>Eurotiomycetes</taxon>
        <taxon>Eurotiomycetidae</taxon>
        <taxon>Onygenales</taxon>
        <taxon>Ascosphaeraceae</taxon>
        <taxon>Ascosphaera</taxon>
    </lineage>
</organism>
<proteinExistence type="inferred from homology"/>
<reference evidence="7 8" key="1">
    <citation type="journal article" date="2016" name="Genome Biol. Evol.">
        <title>Divergent and convergent evolution of fungal pathogenicity.</title>
        <authorList>
            <person name="Shang Y."/>
            <person name="Xiao G."/>
            <person name="Zheng P."/>
            <person name="Cen K."/>
            <person name="Zhan S."/>
            <person name="Wang C."/>
        </authorList>
    </citation>
    <scope>NUCLEOTIDE SEQUENCE [LARGE SCALE GENOMIC DNA]</scope>
    <source>
        <strain evidence="7 8">ARSEF 7405</strain>
    </source>
</reference>
<dbReference type="InterPro" id="IPR003162">
    <property type="entry name" value="TFIID-31"/>
</dbReference>
<accession>A0A168DSH4</accession>
<dbReference type="GO" id="GO:0046982">
    <property type="term" value="F:protein heterodimerization activity"/>
    <property type="evidence" value="ECO:0007669"/>
    <property type="project" value="InterPro"/>
</dbReference>
<evidence type="ECO:0000256" key="2">
    <source>
        <dbReference type="ARBA" id="ARBA00007646"/>
    </source>
</evidence>
<dbReference type="GO" id="GO:0016251">
    <property type="term" value="F:RNA polymerase II general transcription initiation factor activity"/>
    <property type="evidence" value="ECO:0007669"/>
    <property type="project" value="TreeGrafter"/>
</dbReference>
<dbReference type="GO" id="GO:0003713">
    <property type="term" value="F:transcription coactivator activity"/>
    <property type="evidence" value="ECO:0007669"/>
    <property type="project" value="TreeGrafter"/>
</dbReference>
<evidence type="ECO:0000313" key="7">
    <source>
        <dbReference type="EMBL" id="KZZ98061.1"/>
    </source>
</evidence>
<feature type="compositionally biased region" description="Low complexity" evidence="6">
    <location>
        <begin position="42"/>
        <end position="63"/>
    </location>
</feature>
<evidence type="ECO:0000313" key="8">
    <source>
        <dbReference type="Proteomes" id="UP000242877"/>
    </source>
</evidence>
<gene>
    <name evidence="7" type="ORF">AAP_00322</name>
</gene>
<name>A0A168DSH4_9EURO</name>
<dbReference type="Pfam" id="PF02291">
    <property type="entry name" value="TFIID-31kDa"/>
    <property type="match status" value="1"/>
</dbReference>
<dbReference type="InterPro" id="IPR009072">
    <property type="entry name" value="Histone-fold"/>
</dbReference>
<dbReference type="GO" id="GO:0003743">
    <property type="term" value="F:translation initiation factor activity"/>
    <property type="evidence" value="ECO:0007669"/>
    <property type="project" value="UniProtKB-KW"/>
</dbReference>
<protein>
    <submittedName>
        <fullName evidence="7">Transcription initiation factor TFIID subunit 9</fullName>
    </submittedName>
</protein>
<keyword evidence="7" id="KW-0396">Initiation factor</keyword>
<comment type="caution">
    <text evidence="7">The sequence shown here is derived from an EMBL/GenBank/DDBJ whole genome shotgun (WGS) entry which is preliminary data.</text>
</comment>
<dbReference type="PANTHER" id="PTHR48068">
    <property type="entry name" value="TAF9 RNA POLYMERASE II, TATA BOX-BINDING PROTEIN (TBP)-ASSOCIATED FACTOR"/>
    <property type="match status" value="1"/>
</dbReference>
<evidence type="ECO:0000256" key="4">
    <source>
        <dbReference type="ARBA" id="ARBA00023163"/>
    </source>
</evidence>
<feature type="compositionally biased region" description="Acidic residues" evidence="6">
    <location>
        <begin position="238"/>
        <end position="251"/>
    </location>
</feature>
<feature type="region of interest" description="Disordered" evidence="6">
    <location>
        <begin position="1"/>
        <end position="78"/>
    </location>
</feature>